<dbReference type="InterPro" id="IPR014710">
    <property type="entry name" value="RmlC-like_jellyroll"/>
</dbReference>
<dbReference type="InterPro" id="IPR020449">
    <property type="entry name" value="Tscrpt_reg_AraC-type_HTH"/>
</dbReference>
<dbReference type="PRINTS" id="PR00032">
    <property type="entry name" value="HTHARAC"/>
</dbReference>
<gene>
    <name evidence="6" type="primary">rhaS_3</name>
    <name evidence="6" type="ORF">AMURIS_01030</name>
</gene>
<dbReference type="InterPro" id="IPR009057">
    <property type="entry name" value="Homeodomain-like_sf"/>
</dbReference>
<dbReference type="Gene3D" id="1.10.10.60">
    <property type="entry name" value="Homeodomain-like"/>
    <property type="match status" value="2"/>
</dbReference>
<feature type="domain" description="HTH araC/xylS-type" evidence="5">
    <location>
        <begin position="176"/>
        <end position="274"/>
    </location>
</feature>
<dbReference type="SMART" id="SM00342">
    <property type="entry name" value="HTH_ARAC"/>
    <property type="match status" value="1"/>
</dbReference>
<dbReference type="Proteomes" id="UP000236311">
    <property type="component" value="Unassembled WGS sequence"/>
</dbReference>
<dbReference type="CDD" id="cd02208">
    <property type="entry name" value="cupin_RmlC-like"/>
    <property type="match status" value="1"/>
</dbReference>
<evidence type="ECO:0000256" key="2">
    <source>
        <dbReference type="ARBA" id="ARBA00023125"/>
    </source>
</evidence>
<dbReference type="EMBL" id="OFSM01000004">
    <property type="protein sequence ID" value="SOY28323.1"/>
    <property type="molecule type" value="Genomic_DNA"/>
</dbReference>
<dbReference type="GO" id="GO:0043565">
    <property type="term" value="F:sequence-specific DNA binding"/>
    <property type="evidence" value="ECO:0007669"/>
    <property type="project" value="InterPro"/>
</dbReference>
<evidence type="ECO:0000313" key="7">
    <source>
        <dbReference type="Proteomes" id="UP000236311"/>
    </source>
</evidence>
<dbReference type="InterPro" id="IPR003313">
    <property type="entry name" value="AraC-bd"/>
</dbReference>
<protein>
    <submittedName>
        <fullName evidence="6">HTH-type transcriptional activator RhaS</fullName>
    </submittedName>
</protein>
<accession>A0A2K4ZCY4</accession>
<reference evidence="6 7" key="1">
    <citation type="submission" date="2018-01" db="EMBL/GenBank/DDBJ databases">
        <authorList>
            <person name="Gaut B.S."/>
            <person name="Morton B.R."/>
            <person name="Clegg M.T."/>
            <person name="Duvall M.R."/>
        </authorList>
    </citation>
    <scope>NUCLEOTIDE SEQUENCE [LARGE SCALE GENOMIC DNA]</scope>
    <source>
        <strain evidence="6">GP69</strain>
    </source>
</reference>
<dbReference type="InterPro" id="IPR037923">
    <property type="entry name" value="HTH-like"/>
</dbReference>
<evidence type="ECO:0000256" key="1">
    <source>
        <dbReference type="ARBA" id="ARBA00023015"/>
    </source>
</evidence>
<evidence type="ECO:0000256" key="3">
    <source>
        <dbReference type="ARBA" id="ARBA00023159"/>
    </source>
</evidence>
<dbReference type="SUPFAM" id="SSF46689">
    <property type="entry name" value="Homeodomain-like"/>
    <property type="match status" value="2"/>
</dbReference>
<dbReference type="Gene3D" id="2.60.120.10">
    <property type="entry name" value="Jelly Rolls"/>
    <property type="match status" value="1"/>
</dbReference>
<keyword evidence="7" id="KW-1185">Reference proteome</keyword>
<evidence type="ECO:0000313" key="6">
    <source>
        <dbReference type="EMBL" id="SOY28323.1"/>
    </source>
</evidence>
<dbReference type="GO" id="GO:0003700">
    <property type="term" value="F:DNA-binding transcription factor activity"/>
    <property type="evidence" value="ECO:0007669"/>
    <property type="project" value="InterPro"/>
</dbReference>
<dbReference type="PROSITE" id="PS01124">
    <property type="entry name" value="HTH_ARAC_FAMILY_2"/>
    <property type="match status" value="1"/>
</dbReference>
<dbReference type="InterPro" id="IPR018062">
    <property type="entry name" value="HTH_AraC-typ_CS"/>
</dbReference>
<keyword evidence="3" id="KW-0010">Activator</keyword>
<name>A0A2K4ZCY4_9FIRM</name>
<dbReference type="Pfam" id="PF12833">
    <property type="entry name" value="HTH_18"/>
    <property type="match status" value="1"/>
</dbReference>
<dbReference type="AlphaFoldDB" id="A0A2K4ZCY4"/>
<dbReference type="InterPro" id="IPR018060">
    <property type="entry name" value="HTH_AraC"/>
</dbReference>
<proteinExistence type="predicted"/>
<keyword evidence="2" id="KW-0238">DNA-binding</keyword>
<organism evidence="6 7">
    <name type="scientific">Acetatifactor muris</name>
    <dbReference type="NCBI Taxonomy" id="879566"/>
    <lineage>
        <taxon>Bacteria</taxon>
        <taxon>Bacillati</taxon>
        <taxon>Bacillota</taxon>
        <taxon>Clostridia</taxon>
        <taxon>Lachnospirales</taxon>
        <taxon>Lachnospiraceae</taxon>
        <taxon>Acetatifactor</taxon>
    </lineage>
</organism>
<dbReference type="PANTHER" id="PTHR46796">
    <property type="entry name" value="HTH-TYPE TRANSCRIPTIONAL ACTIVATOR RHAS-RELATED"/>
    <property type="match status" value="1"/>
</dbReference>
<keyword evidence="1" id="KW-0805">Transcription regulation</keyword>
<keyword evidence="4" id="KW-0804">Transcription</keyword>
<dbReference type="SUPFAM" id="SSF51215">
    <property type="entry name" value="Regulatory protein AraC"/>
    <property type="match status" value="1"/>
</dbReference>
<dbReference type="PROSITE" id="PS00041">
    <property type="entry name" value="HTH_ARAC_FAMILY_1"/>
    <property type="match status" value="1"/>
</dbReference>
<sequence length="276" mass="32631">MQSLDLYEQKVLADPEFPVQVFVNRGDKKKWYFAPHWHEHVELHYVLEGKTLLHLNQKEIPAGKGSLVIVNSNELHAGYCDGSYMEVLVIIFRMEDFSRELADRDILFESLIEKDEVIEQIMSVINEEFRRKEIGYHLSCRGELLKLIVHLARRYAVRTLTERESDKRKKQLERLNTVLDYIKTNYPRQICNRELAELVYLSEGRFLHLFKESMEMPPLQYINEVRIKKAMNLLKRGEGTVAEIANSVGFTDYNHFARQFRKYYNCAPSEILKKNK</sequence>
<evidence type="ECO:0000259" key="5">
    <source>
        <dbReference type="PROSITE" id="PS01124"/>
    </source>
</evidence>
<evidence type="ECO:0000256" key="4">
    <source>
        <dbReference type="ARBA" id="ARBA00023163"/>
    </source>
</evidence>
<dbReference type="Pfam" id="PF02311">
    <property type="entry name" value="AraC_binding"/>
    <property type="match status" value="1"/>
</dbReference>
<dbReference type="InterPro" id="IPR050204">
    <property type="entry name" value="AraC_XylS_family_regulators"/>
</dbReference>